<dbReference type="RefSeq" id="XP_060339736.1">
    <property type="nucleotide sequence ID" value="XM_060483528.1"/>
</dbReference>
<protein>
    <submittedName>
        <fullName evidence="2">Uncharacterized protein</fullName>
    </submittedName>
</protein>
<evidence type="ECO:0000313" key="3">
    <source>
        <dbReference type="Proteomes" id="UP001175211"/>
    </source>
</evidence>
<evidence type="ECO:0000313" key="2">
    <source>
        <dbReference type="EMBL" id="KAK0469943.1"/>
    </source>
</evidence>
<feature type="compositionally biased region" description="Basic and acidic residues" evidence="1">
    <location>
        <begin position="184"/>
        <end position="227"/>
    </location>
</feature>
<keyword evidence="3" id="KW-1185">Reference proteome</keyword>
<evidence type="ECO:0000256" key="1">
    <source>
        <dbReference type="SAM" id="MobiDB-lite"/>
    </source>
</evidence>
<organism evidence="2 3">
    <name type="scientific">Armillaria tabescens</name>
    <name type="common">Ringless honey mushroom</name>
    <name type="synonym">Agaricus tabescens</name>
    <dbReference type="NCBI Taxonomy" id="1929756"/>
    <lineage>
        <taxon>Eukaryota</taxon>
        <taxon>Fungi</taxon>
        <taxon>Dikarya</taxon>
        <taxon>Basidiomycota</taxon>
        <taxon>Agaricomycotina</taxon>
        <taxon>Agaricomycetes</taxon>
        <taxon>Agaricomycetidae</taxon>
        <taxon>Agaricales</taxon>
        <taxon>Marasmiineae</taxon>
        <taxon>Physalacriaceae</taxon>
        <taxon>Desarmillaria</taxon>
    </lineage>
</organism>
<feature type="region of interest" description="Disordered" evidence="1">
    <location>
        <begin position="172"/>
        <end position="227"/>
    </location>
</feature>
<accession>A0AA39NR16</accession>
<proteinExistence type="predicted"/>
<dbReference type="Proteomes" id="UP001175211">
    <property type="component" value="Unassembled WGS sequence"/>
</dbReference>
<dbReference type="EMBL" id="JAUEPS010000001">
    <property type="protein sequence ID" value="KAK0469943.1"/>
    <property type="molecule type" value="Genomic_DNA"/>
</dbReference>
<dbReference type="GeneID" id="85367076"/>
<comment type="caution">
    <text evidence="2">The sequence shown here is derived from an EMBL/GenBank/DDBJ whole genome shotgun (WGS) entry which is preliminary data.</text>
</comment>
<gene>
    <name evidence="2" type="ORF">EV420DRAFT_80499</name>
</gene>
<dbReference type="AlphaFoldDB" id="A0AA39NR16"/>
<reference evidence="2" key="1">
    <citation type="submission" date="2023-06" db="EMBL/GenBank/DDBJ databases">
        <authorList>
            <consortium name="Lawrence Berkeley National Laboratory"/>
            <person name="Ahrendt S."/>
            <person name="Sahu N."/>
            <person name="Indic B."/>
            <person name="Wong-Bajracharya J."/>
            <person name="Merenyi Z."/>
            <person name="Ke H.-M."/>
            <person name="Monk M."/>
            <person name="Kocsube S."/>
            <person name="Drula E."/>
            <person name="Lipzen A."/>
            <person name="Balint B."/>
            <person name="Henrissat B."/>
            <person name="Andreopoulos B."/>
            <person name="Martin F.M."/>
            <person name="Harder C.B."/>
            <person name="Rigling D."/>
            <person name="Ford K.L."/>
            <person name="Foster G.D."/>
            <person name="Pangilinan J."/>
            <person name="Papanicolaou A."/>
            <person name="Barry K."/>
            <person name="LaButti K."/>
            <person name="Viragh M."/>
            <person name="Koriabine M."/>
            <person name="Yan M."/>
            <person name="Riley R."/>
            <person name="Champramary S."/>
            <person name="Plett K.L."/>
            <person name="Tsai I.J."/>
            <person name="Slot J."/>
            <person name="Sipos G."/>
            <person name="Plett J."/>
            <person name="Nagy L.G."/>
            <person name="Grigoriev I.V."/>
        </authorList>
    </citation>
    <scope>NUCLEOTIDE SEQUENCE</scope>
    <source>
        <strain evidence="2">CCBAS 213</strain>
    </source>
</reference>
<sequence length="227" mass="25782">MNIILCASLAMSIMQSAKNCSLMHHGTCMQFAALYIETSRFLCITEGDSSPYGIKVGPSCARRGMVASVRLVGDDCALLPGGTKAMENILTALCDGLIDEEIAQEVIANFETAIRADIALMPDKRKAPVTQMLLLCKGLSTAIRMSLEKKVVAMKKRKNQFEDCLREIEEEKRRLEEEEQRLEEEERKLEEKEKKLREAEKKLEEEEKKLKGAEQKLKEEERKLKEK</sequence>
<name>A0AA39NR16_ARMTA</name>